<dbReference type="Proteomes" id="UP001239167">
    <property type="component" value="Unassembled WGS sequence"/>
</dbReference>
<protein>
    <submittedName>
        <fullName evidence="1">Uncharacterized protein</fullName>
    </submittedName>
</protein>
<accession>A0ABT9Y430</accession>
<proteinExistence type="predicted"/>
<dbReference type="EMBL" id="JAUSUE010000001">
    <property type="protein sequence ID" value="MDQ0202481.1"/>
    <property type="molecule type" value="Genomic_DNA"/>
</dbReference>
<evidence type="ECO:0000313" key="2">
    <source>
        <dbReference type="Proteomes" id="UP001239167"/>
    </source>
</evidence>
<organism evidence="1 2">
    <name type="scientific">Pectinatus haikarae</name>
    <dbReference type="NCBI Taxonomy" id="349096"/>
    <lineage>
        <taxon>Bacteria</taxon>
        <taxon>Bacillati</taxon>
        <taxon>Bacillota</taxon>
        <taxon>Negativicutes</taxon>
        <taxon>Selenomonadales</taxon>
        <taxon>Selenomonadaceae</taxon>
        <taxon>Pectinatus</taxon>
    </lineage>
</organism>
<evidence type="ECO:0000313" key="1">
    <source>
        <dbReference type="EMBL" id="MDQ0202481.1"/>
    </source>
</evidence>
<reference evidence="1 2" key="1">
    <citation type="submission" date="2023-07" db="EMBL/GenBank/DDBJ databases">
        <title>Genomic Encyclopedia of Type Strains, Phase IV (KMG-IV): sequencing the most valuable type-strain genomes for metagenomic binning, comparative biology and taxonomic classification.</title>
        <authorList>
            <person name="Goeker M."/>
        </authorList>
    </citation>
    <scope>NUCLEOTIDE SEQUENCE [LARGE SCALE GENOMIC DNA]</scope>
    <source>
        <strain evidence="1 2">DSM 16980</strain>
    </source>
</reference>
<keyword evidence="2" id="KW-1185">Reference proteome</keyword>
<sequence>MIDVSELIHDPDFCMNFSVVKKAAPVWVQGEQTATETNTIVEGIVLPSSSKDIDMLPEADHAHGLKTFFTDECSLDVTDTEKTSDTCIYKGKKYKLLYAFDYAENGYYKAIGTLLGDTE</sequence>
<dbReference type="RefSeq" id="WP_307222345.1">
    <property type="nucleotide sequence ID" value="NZ_CP116940.1"/>
</dbReference>
<comment type="caution">
    <text evidence="1">The sequence shown here is derived from an EMBL/GenBank/DDBJ whole genome shotgun (WGS) entry which is preliminary data.</text>
</comment>
<gene>
    <name evidence="1" type="ORF">J2S01_000166</name>
</gene>
<name>A0ABT9Y430_9FIRM</name>